<dbReference type="InterPro" id="IPR019410">
    <property type="entry name" value="Methyltransf_16"/>
</dbReference>
<evidence type="ECO:0000313" key="1">
    <source>
        <dbReference type="EMBL" id="KAF1980183.1"/>
    </source>
</evidence>
<dbReference type="AlphaFoldDB" id="A0A6A5VR60"/>
<dbReference type="OrthoDB" id="2529286at2759"/>
<dbReference type="GO" id="GO:0032991">
    <property type="term" value="C:protein-containing complex"/>
    <property type="evidence" value="ECO:0007669"/>
    <property type="project" value="TreeGrafter"/>
</dbReference>
<dbReference type="EMBL" id="ML976656">
    <property type="protein sequence ID" value="KAF1980183.1"/>
    <property type="molecule type" value="Genomic_DNA"/>
</dbReference>
<dbReference type="GO" id="GO:0008757">
    <property type="term" value="F:S-adenosylmethionine-dependent methyltransferase activity"/>
    <property type="evidence" value="ECO:0007669"/>
    <property type="project" value="UniProtKB-ARBA"/>
</dbReference>
<dbReference type="PANTHER" id="PTHR14614:SF109">
    <property type="entry name" value="RIBOSOMAL LYSINE N-METHYLTRANSFERASE 5"/>
    <property type="match status" value="1"/>
</dbReference>
<dbReference type="Pfam" id="PF10294">
    <property type="entry name" value="Methyltransf_16"/>
    <property type="match status" value="1"/>
</dbReference>
<proteinExistence type="predicted"/>
<gene>
    <name evidence="1" type="ORF">BU23DRAFT_562585</name>
</gene>
<dbReference type="PANTHER" id="PTHR14614">
    <property type="entry name" value="HEPATOCELLULAR CARCINOMA-ASSOCIATED ANTIGEN"/>
    <property type="match status" value="1"/>
</dbReference>
<evidence type="ECO:0000313" key="2">
    <source>
        <dbReference type="Proteomes" id="UP000800036"/>
    </source>
</evidence>
<accession>A0A6A5VR60</accession>
<organism evidence="1 2">
    <name type="scientific">Bimuria novae-zelandiae CBS 107.79</name>
    <dbReference type="NCBI Taxonomy" id="1447943"/>
    <lineage>
        <taxon>Eukaryota</taxon>
        <taxon>Fungi</taxon>
        <taxon>Dikarya</taxon>
        <taxon>Ascomycota</taxon>
        <taxon>Pezizomycotina</taxon>
        <taxon>Dothideomycetes</taxon>
        <taxon>Pleosporomycetidae</taxon>
        <taxon>Pleosporales</taxon>
        <taxon>Massarineae</taxon>
        <taxon>Didymosphaeriaceae</taxon>
        <taxon>Bimuria</taxon>
    </lineage>
</organism>
<reference evidence="1" key="1">
    <citation type="journal article" date="2020" name="Stud. Mycol.">
        <title>101 Dothideomycetes genomes: a test case for predicting lifestyles and emergence of pathogens.</title>
        <authorList>
            <person name="Haridas S."/>
            <person name="Albert R."/>
            <person name="Binder M."/>
            <person name="Bloem J."/>
            <person name="Labutti K."/>
            <person name="Salamov A."/>
            <person name="Andreopoulos B."/>
            <person name="Baker S."/>
            <person name="Barry K."/>
            <person name="Bills G."/>
            <person name="Bluhm B."/>
            <person name="Cannon C."/>
            <person name="Castanera R."/>
            <person name="Culley D."/>
            <person name="Daum C."/>
            <person name="Ezra D."/>
            <person name="Gonzalez J."/>
            <person name="Henrissat B."/>
            <person name="Kuo A."/>
            <person name="Liang C."/>
            <person name="Lipzen A."/>
            <person name="Lutzoni F."/>
            <person name="Magnuson J."/>
            <person name="Mondo S."/>
            <person name="Nolan M."/>
            <person name="Ohm R."/>
            <person name="Pangilinan J."/>
            <person name="Park H.-J."/>
            <person name="Ramirez L."/>
            <person name="Alfaro M."/>
            <person name="Sun H."/>
            <person name="Tritt A."/>
            <person name="Yoshinaga Y."/>
            <person name="Zwiers L.-H."/>
            <person name="Turgeon B."/>
            <person name="Goodwin S."/>
            <person name="Spatafora J."/>
            <person name="Crous P."/>
            <person name="Grigoriev I."/>
        </authorList>
    </citation>
    <scope>NUCLEOTIDE SEQUENCE</scope>
    <source>
        <strain evidence="1">CBS 107.79</strain>
    </source>
</reference>
<dbReference type="Proteomes" id="UP000800036">
    <property type="component" value="Unassembled WGS sequence"/>
</dbReference>
<protein>
    <recommendedName>
        <fullName evidence="3">Diaminohydroxyphosphoribosylamino-pyrimidine deaminase</fullName>
    </recommendedName>
</protein>
<evidence type="ECO:0008006" key="3">
    <source>
        <dbReference type="Google" id="ProtNLM"/>
    </source>
</evidence>
<dbReference type="Gene3D" id="3.40.50.150">
    <property type="entry name" value="Vaccinia Virus protein VP39"/>
    <property type="match status" value="1"/>
</dbReference>
<dbReference type="InterPro" id="IPR029063">
    <property type="entry name" value="SAM-dependent_MTases_sf"/>
</dbReference>
<sequence>MDDLFKVLGEHVTDPEEGFIDSQAAEVEINVGGKDLTIRQSRGLLTSDRKEGTTGAVVWKVTPLFAEWIASANFLFQGGFLGHETVAIELGAGISGVVALMLAPRIHKYIATDQDYVLRLLKQNISENVPATKASKKPKTKKKSSNAVEPTTNIDTLQLDWELNSVSSLPAQLGLDDAEGLDLIIACDCIYNENLIEPLNNTCAQICKLRSTASASKPTLCLVAQQLRSHDVFESWLKCFHKLFHVWQVPDALLAAPLRENSGFIVHIGIVR</sequence>
<dbReference type="GO" id="GO:0005829">
    <property type="term" value="C:cytosol"/>
    <property type="evidence" value="ECO:0007669"/>
    <property type="project" value="TreeGrafter"/>
</dbReference>
<name>A0A6A5VR60_9PLEO</name>
<keyword evidence="2" id="KW-1185">Reference proteome</keyword>